<feature type="region of interest" description="Disordered" evidence="2">
    <location>
        <begin position="907"/>
        <end position="926"/>
    </location>
</feature>
<dbReference type="AlphaFoldDB" id="A0A6A4VR40"/>
<evidence type="ECO:0000313" key="4">
    <source>
        <dbReference type="EMBL" id="KAF0297136.1"/>
    </source>
</evidence>
<dbReference type="GO" id="GO:0008270">
    <property type="term" value="F:zinc ion binding"/>
    <property type="evidence" value="ECO:0007669"/>
    <property type="project" value="UniProtKB-KW"/>
</dbReference>
<feature type="region of interest" description="Disordered" evidence="2">
    <location>
        <begin position="300"/>
        <end position="325"/>
    </location>
</feature>
<organism evidence="4 5">
    <name type="scientific">Amphibalanus amphitrite</name>
    <name type="common">Striped barnacle</name>
    <name type="synonym">Balanus amphitrite</name>
    <dbReference type="NCBI Taxonomy" id="1232801"/>
    <lineage>
        <taxon>Eukaryota</taxon>
        <taxon>Metazoa</taxon>
        <taxon>Ecdysozoa</taxon>
        <taxon>Arthropoda</taxon>
        <taxon>Crustacea</taxon>
        <taxon>Multicrustacea</taxon>
        <taxon>Cirripedia</taxon>
        <taxon>Thoracica</taxon>
        <taxon>Thoracicalcarea</taxon>
        <taxon>Balanomorpha</taxon>
        <taxon>Balanoidea</taxon>
        <taxon>Balanidae</taxon>
        <taxon>Amphibalaninae</taxon>
        <taxon>Amphibalanus</taxon>
    </lineage>
</organism>
<feature type="region of interest" description="Disordered" evidence="2">
    <location>
        <begin position="159"/>
        <end position="200"/>
    </location>
</feature>
<name>A0A6A4VR40_AMPAM</name>
<dbReference type="Proteomes" id="UP000440578">
    <property type="component" value="Unassembled WGS sequence"/>
</dbReference>
<proteinExistence type="predicted"/>
<dbReference type="PANTHER" id="PTHR35385:SF2">
    <property type="entry name" value="PROTEIN B, PUTATIVE-RELATED"/>
    <property type="match status" value="1"/>
</dbReference>
<accession>A0A6A4VR40</accession>
<feature type="region of interest" description="Disordered" evidence="2">
    <location>
        <begin position="761"/>
        <end position="783"/>
    </location>
</feature>
<feature type="compositionally biased region" description="Polar residues" evidence="2">
    <location>
        <begin position="813"/>
        <end position="835"/>
    </location>
</feature>
<dbReference type="EMBL" id="VIIS01001512">
    <property type="protein sequence ID" value="KAF0297136.1"/>
    <property type="molecule type" value="Genomic_DNA"/>
</dbReference>
<keyword evidence="5" id="KW-1185">Reference proteome</keyword>
<gene>
    <name evidence="4" type="ORF">FJT64_005425</name>
</gene>
<keyword evidence="1" id="KW-0863">Zinc-finger</keyword>
<evidence type="ECO:0000256" key="2">
    <source>
        <dbReference type="SAM" id="MobiDB-lite"/>
    </source>
</evidence>
<feature type="region of interest" description="Disordered" evidence="2">
    <location>
        <begin position="795"/>
        <end position="853"/>
    </location>
</feature>
<keyword evidence="1" id="KW-0479">Metal-binding</keyword>
<keyword evidence="1" id="KW-0862">Zinc</keyword>
<protein>
    <recommendedName>
        <fullName evidence="3">SWIM-type domain-containing protein</fullName>
    </recommendedName>
</protein>
<evidence type="ECO:0000313" key="5">
    <source>
        <dbReference type="Proteomes" id="UP000440578"/>
    </source>
</evidence>
<reference evidence="4 5" key="1">
    <citation type="submission" date="2019-07" db="EMBL/GenBank/DDBJ databases">
        <title>Draft genome assembly of a fouling barnacle, Amphibalanus amphitrite (Darwin, 1854): The first reference genome for Thecostraca.</title>
        <authorList>
            <person name="Kim W."/>
        </authorList>
    </citation>
    <scope>NUCLEOTIDE SEQUENCE [LARGE SCALE GENOMIC DNA]</scope>
    <source>
        <strain evidence="4">SNU_AA5</strain>
        <tissue evidence="4">Soma without cirri and trophi</tissue>
    </source>
</reference>
<feature type="domain" description="SWIM-type" evidence="3">
    <location>
        <begin position="675"/>
        <end position="706"/>
    </location>
</feature>
<feature type="region of interest" description="Disordered" evidence="2">
    <location>
        <begin position="637"/>
        <end position="659"/>
    </location>
</feature>
<dbReference type="InterPro" id="IPR007527">
    <property type="entry name" value="Znf_SWIM"/>
</dbReference>
<evidence type="ECO:0000259" key="3">
    <source>
        <dbReference type="PROSITE" id="PS50966"/>
    </source>
</evidence>
<dbReference type="PROSITE" id="PS50966">
    <property type="entry name" value="ZF_SWIM"/>
    <property type="match status" value="1"/>
</dbReference>
<comment type="caution">
    <text evidence="4">The sequence shown here is derived from an EMBL/GenBank/DDBJ whole genome shotgun (WGS) entry which is preliminary data.</text>
</comment>
<feature type="compositionally biased region" description="Basic and acidic residues" evidence="2">
    <location>
        <begin position="300"/>
        <end position="311"/>
    </location>
</feature>
<feature type="compositionally biased region" description="Basic and acidic residues" evidence="2">
    <location>
        <begin position="772"/>
        <end position="783"/>
    </location>
</feature>
<sequence length="926" mass="98294">MSALLMSRPGAQLIYKAWFRCQRNVPGAAVAASGPDGRHTACPAALAISVCSAQVSQRTDPHLPASPGCVRLRHVHNHPVRCAADLRFRGVSTAARDALEALLARGYAPSAARRALQHQLQLHLGECYPLAAADRAVLPTLKDVCRIYYQRYGTPAQRRATAQRSVALEQSGDASGATVEDEVADNPDKASGGRKSVMRDERGVIEPATTCESTDAARLQVELVDGDILTFDSLGTDSEYSVLEQEGSASRMDSEDQVLESGGESITVDRLEDAELVVERSADLILGSTDDTTLELELVRSESPAARRTDHQTLNPEGADPGAEELPSLESLLAGSMVPDPGAISARLRELVTEYGTKMATGGGAAAFARLDGYGFAAALTTPLMRRVHLHLPQSGELVFVDSPGRSERHGCCLWLLVCASEAGALPLGLLLASSESGGALRAALQLWLRTLPPGAFAGRGADGPQVVITDDGAGQRAALAARFPAALAVLCSFRLLQAVWRWLWQVRGRVSAEDRARLLLLTRRLLCAGSVAQLERRFREASADPIMARHADFLKQFTSIYRHRHLWAVWYGEEEASDADGRAAARTASLFDLAASLLRDRLLFMAAEYGPAEAFDFWTRHGDAYFVERISRALSGGGPPSGHARYVPPPPGSELRARRAGPHSHEVTDGEAVFQLDLELGCCTCRPGRSGAPCAHQSAAARLERRPPVAPVAAEAAAVLRQLATDMPLLEPGPAPLPAGWLQAVTAAAGLPSVEVIVSTEQPPDLQPRSPADERTTDWEQRDTEGGLLAADTGSLQMEGGGVTDSADSGECQRNPTITDIDNSMEDSSAQTAVSAGLSEDTAGAGADSPVDPAEEAMSAAIVALQEVTADLTGRLAADPERYVPLVRDLVSRYWRLEGADGLRSVTDRLTGLGGDPGGPAPGDA</sequence>
<evidence type="ECO:0000256" key="1">
    <source>
        <dbReference type="PROSITE-ProRule" id="PRU00325"/>
    </source>
</evidence>
<dbReference type="PANTHER" id="PTHR35385">
    <property type="entry name" value="PROTEIN B, PUTATIVE-RELATED-RELATED"/>
    <property type="match status" value="1"/>
</dbReference>